<dbReference type="PANTHER" id="PTHR34408:SF2">
    <property type="entry name" value="CELL WALL-BINDING PROTEIN YWSB"/>
    <property type="match status" value="1"/>
</dbReference>
<dbReference type="OrthoDB" id="9798982at2"/>
<dbReference type="SUPFAM" id="SSF53955">
    <property type="entry name" value="Lysozyme-like"/>
    <property type="match status" value="1"/>
</dbReference>
<protein>
    <submittedName>
        <fullName evidence="2">Glycoside hydrolase, family 19</fullName>
    </submittedName>
</protein>
<dbReference type="AlphaFoldDB" id="A0A348HIL9"/>
<dbReference type="GO" id="GO:0016998">
    <property type="term" value="P:cell wall macromolecule catabolic process"/>
    <property type="evidence" value="ECO:0007669"/>
    <property type="project" value="InterPro"/>
</dbReference>
<reference evidence="2 3" key="1">
    <citation type="submission" date="2018-09" db="EMBL/GenBank/DDBJ databases">
        <title>Zymobacter palmae IAM14233 (=T109) whole genome analysis.</title>
        <authorList>
            <person name="Yanase H."/>
        </authorList>
    </citation>
    <scope>NUCLEOTIDE SEQUENCE [LARGE SCALE GENOMIC DNA]</scope>
    <source>
        <strain evidence="2 3">IAM14233</strain>
        <plasmid evidence="3">pzb5060 dna</plasmid>
    </source>
</reference>
<dbReference type="Gene3D" id="1.10.530.10">
    <property type="match status" value="1"/>
</dbReference>
<name>A0A348HIL9_9GAMM</name>
<geneLocation type="plasmid" evidence="3">
    <name>pzb5060 dna</name>
</geneLocation>
<dbReference type="KEGG" id="zpl:ZBT109_p005"/>
<evidence type="ECO:0000259" key="1">
    <source>
        <dbReference type="Pfam" id="PF00182"/>
    </source>
</evidence>
<gene>
    <name evidence="2" type="ORF">ZBT109_p005</name>
</gene>
<dbReference type="InterPro" id="IPR023346">
    <property type="entry name" value="Lysozyme-like_dom_sf"/>
</dbReference>
<dbReference type="GO" id="GO:0004568">
    <property type="term" value="F:chitinase activity"/>
    <property type="evidence" value="ECO:0007669"/>
    <property type="project" value="InterPro"/>
</dbReference>
<proteinExistence type="predicted"/>
<keyword evidence="3" id="KW-1185">Reference proteome</keyword>
<dbReference type="InterPro" id="IPR052354">
    <property type="entry name" value="Cell_Wall_Dynamics_Protein"/>
</dbReference>
<keyword evidence="2" id="KW-0614">Plasmid</keyword>
<keyword evidence="2" id="KW-0378">Hydrolase</keyword>
<dbReference type="EMBL" id="AP018934">
    <property type="protein sequence ID" value="BBG31471.1"/>
    <property type="molecule type" value="Genomic_DNA"/>
</dbReference>
<dbReference type="GO" id="GO:0006032">
    <property type="term" value="P:chitin catabolic process"/>
    <property type="evidence" value="ECO:0007669"/>
    <property type="project" value="InterPro"/>
</dbReference>
<dbReference type="InterPro" id="IPR000726">
    <property type="entry name" value="Glyco_hydro_19_cat"/>
</dbReference>
<feature type="domain" description="Glycoside hydrolase family 19 catalytic" evidence="1">
    <location>
        <begin position="118"/>
        <end position="172"/>
    </location>
</feature>
<evidence type="ECO:0000313" key="3">
    <source>
        <dbReference type="Proteomes" id="UP000267342"/>
    </source>
</evidence>
<evidence type="ECO:0000313" key="2">
    <source>
        <dbReference type="EMBL" id="BBG31471.1"/>
    </source>
</evidence>
<dbReference type="RefSeq" id="WP_051523983.1">
    <property type="nucleotide sequence ID" value="NZ_AP018934.1"/>
</dbReference>
<dbReference type="STRING" id="1123510.GCA_000620025_02656"/>
<organism evidence="2 3">
    <name type="scientific">Zymobacter palmae</name>
    <dbReference type="NCBI Taxonomy" id="33074"/>
    <lineage>
        <taxon>Bacteria</taxon>
        <taxon>Pseudomonadati</taxon>
        <taxon>Pseudomonadota</taxon>
        <taxon>Gammaproteobacteria</taxon>
        <taxon>Oceanospirillales</taxon>
        <taxon>Halomonadaceae</taxon>
        <taxon>Zymobacter group</taxon>
        <taxon>Zymobacter</taxon>
    </lineage>
</organism>
<dbReference type="Pfam" id="PF00182">
    <property type="entry name" value="Glyco_hydro_19"/>
    <property type="match status" value="1"/>
</dbReference>
<dbReference type="PANTHER" id="PTHR34408">
    <property type="entry name" value="FAMILY PROTEIN, PUTATIVE-RELATED"/>
    <property type="match status" value="1"/>
</dbReference>
<accession>A0A348HIL9</accession>
<sequence>MAQEVTGEMLKQAFNDFQAYRRAGKIVVDYSLLSSIVMHFTAKNSPKKHEMQEYYLQNLVAPLNRWMPVYGIDTAIRAAHFLSQACCETFQFTAVTEIPKNGGKEYDGRKSLGNTQPGDGPRYIGRGLLHLTGRENYRVMGNKIGVNLEQNPNVVSDDLDIAVRTACEYWKNRGINAFADKDDFDTVTQKINGGHNGRDERYASLQRIKKKLGIV</sequence>
<dbReference type="Proteomes" id="UP000267342">
    <property type="component" value="Plasmid pZB5060"/>
</dbReference>